<dbReference type="Pfam" id="PF19287">
    <property type="entry name" value="DUF5910"/>
    <property type="match status" value="1"/>
</dbReference>
<dbReference type="OrthoDB" id="4540223at2759"/>
<reference evidence="2" key="1">
    <citation type="journal article" date="2014" name="Genome Announc.">
        <title>Draft genome sequence of Colletotrichum sublineola, a destructive pathogen of cultivated sorghum.</title>
        <authorList>
            <person name="Baroncelli R."/>
            <person name="Sanz-Martin J.M."/>
            <person name="Rech G.E."/>
            <person name="Sukno S.A."/>
            <person name="Thon M.R."/>
        </authorList>
    </citation>
    <scope>NUCLEOTIDE SEQUENCE [LARGE SCALE GENOMIC DNA]</scope>
    <source>
        <strain evidence="2">TX430BB</strain>
    </source>
</reference>
<dbReference type="Proteomes" id="UP000027238">
    <property type="component" value="Unassembled WGS sequence"/>
</dbReference>
<gene>
    <name evidence="1" type="ORF">CSUB01_11341</name>
</gene>
<name>A0A066WWI7_COLSU</name>
<dbReference type="AlphaFoldDB" id="A0A066WWI7"/>
<dbReference type="EMBL" id="JMSE01001431">
    <property type="protein sequence ID" value="KDN61238.1"/>
    <property type="molecule type" value="Genomic_DNA"/>
</dbReference>
<evidence type="ECO:0000313" key="1">
    <source>
        <dbReference type="EMBL" id="KDN61238.1"/>
    </source>
</evidence>
<dbReference type="InterPro" id="IPR045564">
    <property type="entry name" value="DUF5910"/>
</dbReference>
<dbReference type="STRING" id="1173701.A0A066WWI7"/>
<proteinExistence type="predicted"/>
<organism evidence="1 2">
    <name type="scientific">Colletotrichum sublineola</name>
    <name type="common">Sorghum anthracnose fungus</name>
    <dbReference type="NCBI Taxonomy" id="1173701"/>
    <lineage>
        <taxon>Eukaryota</taxon>
        <taxon>Fungi</taxon>
        <taxon>Dikarya</taxon>
        <taxon>Ascomycota</taxon>
        <taxon>Pezizomycotina</taxon>
        <taxon>Sordariomycetes</taxon>
        <taxon>Hypocreomycetidae</taxon>
        <taxon>Glomerellales</taxon>
        <taxon>Glomerellaceae</taxon>
        <taxon>Colletotrichum</taxon>
        <taxon>Colletotrichum graminicola species complex</taxon>
    </lineage>
</organism>
<keyword evidence="2" id="KW-1185">Reference proteome</keyword>
<comment type="caution">
    <text evidence="1">The sequence shown here is derived from an EMBL/GenBank/DDBJ whole genome shotgun (WGS) entry which is preliminary data.</text>
</comment>
<dbReference type="HOGENOM" id="CLU_1434366_0_0_1"/>
<accession>A0A066WWI7</accession>
<evidence type="ECO:0000313" key="2">
    <source>
        <dbReference type="Proteomes" id="UP000027238"/>
    </source>
</evidence>
<protein>
    <submittedName>
        <fullName evidence="1">Uncharacterized protein</fullName>
    </submittedName>
</protein>
<sequence length="189" mass="21826">METQLWQFWAAFLQDAPIHVLAFQLGIVLSHPSQQAAEYNSNGRLSYNPLRSAREQLGPGVYTTPGPGQWAGKPEDWHCLITGLENEIKFMDEVWIPRDYWWNARAMFEYVEENFEDVNLDYAMRLSRVDEHEDITQLLIPDHLVIEYSALFQVIYRSSQVEGSRAVKPPKPTSITQPEVHAVTHDARL</sequence>